<feature type="region of interest" description="Disordered" evidence="2">
    <location>
        <begin position="330"/>
        <end position="546"/>
    </location>
</feature>
<keyword evidence="1" id="KW-0862">Zinc</keyword>
<dbReference type="AlphaFoldDB" id="A0A1Y1ID12"/>
<feature type="compositionally biased region" description="Basic and acidic residues" evidence="2">
    <location>
        <begin position="780"/>
        <end position="798"/>
    </location>
</feature>
<feature type="compositionally biased region" description="Pro residues" evidence="2">
    <location>
        <begin position="902"/>
        <end position="912"/>
    </location>
</feature>
<feature type="compositionally biased region" description="Pro residues" evidence="2">
    <location>
        <begin position="1003"/>
        <end position="1013"/>
    </location>
</feature>
<dbReference type="SUPFAM" id="SSF57850">
    <property type="entry name" value="RING/U-box"/>
    <property type="match status" value="1"/>
</dbReference>
<evidence type="ECO:0000256" key="2">
    <source>
        <dbReference type="SAM" id="MobiDB-lite"/>
    </source>
</evidence>
<feature type="domain" description="RING-type" evidence="3">
    <location>
        <begin position="1034"/>
        <end position="1076"/>
    </location>
</feature>
<protein>
    <recommendedName>
        <fullName evidence="3">RING-type domain-containing protein</fullName>
    </recommendedName>
</protein>
<feature type="compositionally biased region" description="Polar residues" evidence="2">
    <location>
        <begin position="102"/>
        <end position="115"/>
    </location>
</feature>
<accession>A0A1Y1ID12</accession>
<dbReference type="PROSITE" id="PS50089">
    <property type="entry name" value="ZF_RING_2"/>
    <property type="match status" value="1"/>
</dbReference>
<feature type="compositionally biased region" description="Basic and acidic residues" evidence="2">
    <location>
        <begin position="243"/>
        <end position="268"/>
    </location>
</feature>
<evidence type="ECO:0000313" key="5">
    <source>
        <dbReference type="Proteomes" id="UP000054558"/>
    </source>
</evidence>
<keyword evidence="1" id="KW-0479">Metal-binding</keyword>
<dbReference type="EMBL" id="DF237413">
    <property type="protein sequence ID" value="GAQ88844.1"/>
    <property type="molecule type" value="Genomic_DNA"/>
</dbReference>
<dbReference type="Gene3D" id="3.30.40.10">
    <property type="entry name" value="Zinc/RING finger domain, C3HC4 (zinc finger)"/>
    <property type="match status" value="1"/>
</dbReference>
<feature type="compositionally biased region" description="Pro residues" evidence="2">
    <location>
        <begin position="331"/>
        <end position="346"/>
    </location>
</feature>
<feature type="region of interest" description="Disordered" evidence="2">
    <location>
        <begin position="679"/>
        <end position="700"/>
    </location>
</feature>
<dbReference type="InterPro" id="IPR013083">
    <property type="entry name" value="Znf_RING/FYVE/PHD"/>
</dbReference>
<feature type="region of interest" description="Disordered" evidence="2">
    <location>
        <begin position="890"/>
        <end position="1024"/>
    </location>
</feature>
<proteinExistence type="predicted"/>
<feature type="compositionally biased region" description="Basic and acidic residues" evidence="2">
    <location>
        <begin position="733"/>
        <end position="748"/>
    </location>
</feature>
<dbReference type="Proteomes" id="UP000054558">
    <property type="component" value="Unassembled WGS sequence"/>
</dbReference>
<feature type="compositionally biased region" description="Basic and acidic residues" evidence="2">
    <location>
        <begin position="523"/>
        <end position="545"/>
    </location>
</feature>
<feature type="region of interest" description="Disordered" evidence="2">
    <location>
        <begin position="195"/>
        <end position="268"/>
    </location>
</feature>
<organism evidence="4 5">
    <name type="scientific">Klebsormidium nitens</name>
    <name type="common">Green alga</name>
    <name type="synonym">Ulothrix nitens</name>
    <dbReference type="NCBI Taxonomy" id="105231"/>
    <lineage>
        <taxon>Eukaryota</taxon>
        <taxon>Viridiplantae</taxon>
        <taxon>Streptophyta</taxon>
        <taxon>Klebsormidiophyceae</taxon>
        <taxon>Klebsormidiales</taxon>
        <taxon>Klebsormidiaceae</taxon>
        <taxon>Klebsormidium</taxon>
    </lineage>
</organism>
<name>A0A1Y1ID12_KLENI</name>
<feature type="compositionally biased region" description="Polar residues" evidence="2">
    <location>
        <begin position="359"/>
        <end position="377"/>
    </location>
</feature>
<keyword evidence="1" id="KW-0863">Zinc-finger</keyword>
<dbReference type="InterPro" id="IPR001841">
    <property type="entry name" value="Znf_RING"/>
</dbReference>
<evidence type="ECO:0000256" key="1">
    <source>
        <dbReference type="PROSITE-ProRule" id="PRU00175"/>
    </source>
</evidence>
<feature type="region of interest" description="Disordered" evidence="2">
    <location>
        <begin position="733"/>
        <end position="853"/>
    </location>
</feature>
<keyword evidence="5" id="KW-1185">Reference proteome</keyword>
<dbReference type="OrthoDB" id="687730at2759"/>
<gene>
    <name evidence="4" type="ORF">KFL_004640010</name>
</gene>
<feature type="compositionally biased region" description="Basic and acidic residues" evidence="2">
    <location>
        <begin position="380"/>
        <end position="415"/>
    </location>
</feature>
<sequence length="1102" mass="121304">MDDPHYAHAYVADDFATYALPESPSSLHSSFSHDSTVFMPAPLPPKPSPRHRNLSLGKPGFPAAPQKQWPPHGFKAPTLQTADPMDELSDSMSPETDWLSPASRSSNMDEYTNVPTGRWGGRSATEGGVRQWQGSPRTSPRGEKMSPRTYKLQMQAAERFEDEARGNPLARVNEGYVLGSDQEVQAKWQRYQQEEQKKRRQAAEAGRIRGQEEEADGQAPRAEFRRYARPAERTWYSQGMETEEQRQAEDVRQERWQQLKEHEADRQRQLAAQRVAVTSPAPEVRPAARMVKQECWARTDGDMLVRKQCWVEEAAPAVCIQVVEHQILPPQRVPTPPPPQWQPPAQPRADSWHEDDHNSPGTSGRAQQYGSESYTRSRVSRQDWVEGWGHQEQRFERRAERRRGPDRPYDSDRPHSSSSAQHENTERGHYSSSEASSVATFPRSERERAEWEARGRGERSARQSAQRGGEFQRGAQAGGQETRVGEWAQAAAFSETKAQPSQEQEIEDGGPVQEGGMTVAARWSERTSRELQFGERPESRGHDASLCDTPRAVTLIEERVSEVGLVDGGENIWVEERTVTHKETVADVIADASGEGADVTSPTLVAEAVSRLALTSVGWDEAMHNFHDLRGVRAVVKKPEELLSPAVVSGAVTLSGLARKRAISLPATEGAASRVLGTSGLGVSHHSRGHSADEGSRGGAPFVSEIAAEKANRTDLDAAKESQTDLDTWEVVRAESSNEERPALRQNDDTVIATGARPASAQNRDRLAAPAAGADVSNDGDARRADDLSRNGRDDRGWARCFPHPPEARRVSPSVAAIISPPAVSRGASPVPLNRSDSYPPSERPPGKSSPVWSTTITSVPILSAPPMVQAASTFRPAVTLPPRFPPLPLLTEMAPHTPAMVPHPPSNPSPRPHLRRASRSGALSVEERRPPVSPESAFPQYDSEPVPKQSWRGAEFPETLSERKGDRSGNEESWGVSRKDDSTPRRDDGNPGQLSRFAPPFRGGPPAHPAPPGRVEGAAGGQGSSQMVVEVDCPICSEPLQVGRAMFAPECGHFVHFDCCRSNLLKGSLDCPRCHQRMQQKPYLKTPYGRPDADRRRVTIT</sequence>
<feature type="compositionally biased region" description="Basic and acidic residues" evidence="2">
    <location>
        <begin position="978"/>
        <end position="990"/>
    </location>
</feature>
<feature type="region of interest" description="Disordered" evidence="2">
    <location>
        <begin position="38"/>
        <end position="146"/>
    </location>
</feature>
<feature type="compositionally biased region" description="Polar residues" evidence="2">
    <location>
        <begin position="430"/>
        <end position="439"/>
    </location>
</feature>
<dbReference type="GO" id="GO:0008270">
    <property type="term" value="F:zinc ion binding"/>
    <property type="evidence" value="ECO:0007669"/>
    <property type="project" value="UniProtKB-KW"/>
</dbReference>
<dbReference type="CDD" id="cd16448">
    <property type="entry name" value="RING-H2"/>
    <property type="match status" value="1"/>
</dbReference>
<feature type="compositionally biased region" description="Basic and acidic residues" evidence="2">
    <location>
        <begin position="443"/>
        <end position="461"/>
    </location>
</feature>
<dbReference type="SMART" id="SM00184">
    <property type="entry name" value="RING"/>
    <property type="match status" value="1"/>
</dbReference>
<evidence type="ECO:0000313" key="4">
    <source>
        <dbReference type="EMBL" id="GAQ88844.1"/>
    </source>
</evidence>
<feature type="compositionally biased region" description="Basic and acidic residues" evidence="2">
    <location>
        <begin position="222"/>
        <end position="232"/>
    </location>
</feature>
<feature type="compositionally biased region" description="Basic and acidic residues" evidence="2">
    <location>
        <begin position="961"/>
        <end position="971"/>
    </location>
</feature>
<dbReference type="OMA" id="TPGWETA"/>
<evidence type="ECO:0000259" key="3">
    <source>
        <dbReference type="PROSITE" id="PS50089"/>
    </source>
</evidence>
<reference evidence="4 5" key="1">
    <citation type="journal article" date="2014" name="Nat. Commun.">
        <title>Klebsormidium flaccidum genome reveals primary factors for plant terrestrial adaptation.</title>
        <authorList>
            <person name="Hori K."/>
            <person name="Maruyama F."/>
            <person name="Fujisawa T."/>
            <person name="Togashi T."/>
            <person name="Yamamoto N."/>
            <person name="Seo M."/>
            <person name="Sato S."/>
            <person name="Yamada T."/>
            <person name="Mori H."/>
            <person name="Tajima N."/>
            <person name="Moriyama T."/>
            <person name="Ikeuchi M."/>
            <person name="Watanabe M."/>
            <person name="Wada H."/>
            <person name="Kobayashi K."/>
            <person name="Saito M."/>
            <person name="Masuda T."/>
            <person name="Sasaki-Sekimoto Y."/>
            <person name="Mashiguchi K."/>
            <person name="Awai K."/>
            <person name="Shimojima M."/>
            <person name="Masuda S."/>
            <person name="Iwai M."/>
            <person name="Nobusawa T."/>
            <person name="Narise T."/>
            <person name="Kondo S."/>
            <person name="Saito H."/>
            <person name="Sato R."/>
            <person name="Murakawa M."/>
            <person name="Ihara Y."/>
            <person name="Oshima-Yamada Y."/>
            <person name="Ohtaka K."/>
            <person name="Satoh M."/>
            <person name="Sonobe K."/>
            <person name="Ishii M."/>
            <person name="Ohtani R."/>
            <person name="Kanamori-Sato M."/>
            <person name="Honoki R."/>
            <person name="Miyazaki D."/>
            <person name="Mochizuki H."/>
            <person name="Umetsu J."/>
            <person name="Higashi K."/>
            <person name="Shibata D."/>
            <person name="Kamiya Y."/>
            <person name="Sato N."/>
            <person name="Nakamura Y."/>
            <person name="Tabata S."/>
            <person name="Ida S."/>
            <person name="Kurokawa K."/>
            <person name="Ohta H."/>
        </authorList>
    </citation>
    <scope>NUCLEOTIDE SEQUENCE [LARGE SCALE GENOMIC DNA]</scope>
    <source>
        <strain evidence="4 5">NIES-2285</strain>
    </source>
</reference>